<sequence length="83" mass="9853">MYAVTTDLLDGDVKDILKFSEGRWKIEECFRVMKTDFETRPVFLHDDVRIKAHFLICFLAVVIYVTSKEIWEMPSATRHSWIN</sequence>
<name>C0EW19_9FIRM</name>
<dbReference type="AlphaFoldDB" id="C0EW19"/>
<dbReference type="InterPro" id="IPR012337">
    <property type="entry name" value="RNaseH-like_sf"/>
</dbReference>
<dbReference type="eggNOG" id="COG5421">
    <property type="taxonomic scope" value="Bacteria"/>
</dbReference>
<evidence type="ECO:0000313" key="2">
    <source>
        <dbReference type="Proteomes" id="UP000003174"/>
    </source>
</evidence>
<evidence type="ECO:0000313" key="1">
    <source>
        <dbReference type="EMBL" id="EEG36562.1"/>
    </source>
</evidence>
<reference evidence="1 2" key="2">
    <citation type="submission" date="2009-02" db="EMBL/GenBank/DDBJ databases">
        <title>Draft genome sequence of Eubacterium hallii (DSM 3353).</title>
        <authorList>
            <person name="Sudarsanam P."/>
            <person name="Ley R."/>
            <person name="Guruge J."/>
            <person name="Turnbaugh P.J."/>
            <person name="Mahowald M."/>
            <person name="Liep D."/>
            <person name="Gordon J."/>
        </authorList>
    </citation>
    <scope>NUCLEOTIDE SEQUENCE [LARGE SCALE GENOMIC DNA]</scope>
    <source>
        <strain evidence="1 2">DSM 3353</strain>
    </source>
</reference>
<dbReference type="Proteomes" id="UP000003174">
    <property type="component" value="Unassembled WGS sequence"/>
</dbReference>
<dbReference type="EMBL" id="ACEP01000074">
    <property type="protein sequence ID" value="EEG36562.1"/>
    <property type="molecule type" value="Genomic_DNA"/>
</dbReference>
<protein>
    <submittedName>
        <fullName evidence="1">Uncharacterized protein</fullName>
    </submittedName>
</protein>
<gene>
    <name evidence="1" type="ORF">EUBHAL_01607</name>
</gene>
<dbReference type="SUPFAM" id="SSF53098">
    <property type="entry name" value="Ribonuclease H-like"/>
    <property type="match status" value="1"/>
</dbReference>
<comment type="caution">
    <text evidence="1">The sequence shown here is derived from an EMBL/GenBank/DDBJ whole genome shotgun (WGS) entry which is preliminary data.</text>
</comment>
<proteinExistence type="predicted"/>
<reference evidence="1 2" key="1">
    <citation type="submission" date="2009-01" db="EMBL/GenBank/DDBJ databases">
        <authorList>
            <person name="Fulton L."/>
            <person name="Clifton S."/>
            <person name="Fulton B."/>
            <person name="Xu J."/>
            <person name="Minx P."/>
            <person name="Pepin K.H."/>
            <person name="Johnson M."/>
            <person name="Bhonagiri V."/>
            <person name="Nash W.E."/>
            <person name="Mardis E.R."/>
            <person name="Wilson R.K."/>
        </authorList>
    </citation>
    <scope>NUCLEOTIDE SEQUENCE [LARGE SCALE GENOMIC DNA]</scope>
    <source>
        <strain evidence="1 2">DSM 3353</strain>
    </source>
</reference>
<accession>C0EW19</accession>
<organism evidence="1 2">
    <name type="scientific">Anaerobutyricum hallii DSM 3353</name>
    <dbReference type="NCBI Taxonomy" id="411469"/>
    <lineage>
        <taxon>Bacteria</taxon>
        <taxon>Bacillati</taxon>
        <taxon>Bacillota</taxon>
        <taxon>Clostridia</taxon>
        <taxon>Lachnospirales</taxon>
        <taxon>Lachnospiraceae</taxon>
        <taxon>Anaerobutyricum</taxon>
    </lineage>
</organism>